<dbReference type="SUPFAM" id="SSF56801">
    <property type="entry name" value="Acetyl-CoA synthetase-like"/>
    <property type="match status" value="1"/>
</dbReference>
<feature type="domain" description="AMP-binding enzyme C-terminal" evidence="5">
    <location>
        <begin position="473"/>
        <end position="549"/>
    </location>
</feature>
<dbReference type="EMBL" id="JAATEN010000032">
    <property type="protein sequence ID" value="NJQ03845.1"/>
    <property type="molecule type" value="Genomic_DNA"/>
</dbReference>
<proteinExistence type="inferred from homology"/>
<sequence>MSERSAVSENGSAEGTGAAAGAAAPAAAELSYAAGTADGALLGDTVGANLARAVAAHPDREALVDVPTGRRWTYAEFGAAVDEVARGLLAKGVLKGDRVGIWAVNCPEWVMVQYATARIGAIMVNVNPAYRVHELAYVLKQAGIEVMVCSTEHKGSDYRRMVEQVRSLAPALRDVVYIEDATWEGLVRTGHSVPPERLAARAAELSCDDPVNIQYTSGTTGFPKGTTLSHHNILNNGYWVGELIHYTEEDRICLPVPFYHCFGMVMGNLAATTHGACVVIPARSFDPAATLAAVAAERCTSLYGVPTMFIAELNLPDFAGYDLSSLRTGIMAGSPCPVEVMKRVAGEMNMAEVSICYGMTETSPVSTQTRREDDLERRVGTVGRVLPHLEVKIVDPATGLTVPRGTPGELCTRGYSVMLGYWEEPERTAEVIDRARWMHTGDLAVMGEDGYVRIVGRIKDMIIRGGENVYPREIEEFLHGHPKIADVQVVGVEDETHGEEILACVILRDPDRTLTRDELARYCRGRLAHFKVPRYLRIMDSFPTTVSGKVRKVELRRSFTAQPPAPAPRATAERDAPERARADA</sequence>
<evidence type="ECO:0000313" key="6">
    <source>
        <dbReference type="EMBL" id="NJQ03845.1"/>
    </source>
</evidence>
<dbReference type="Pfam" id="PF00501">
    <property type="entry name" value="AMP-binding"/>
    <property type="match status" value="1"/>
</dbReference>
<dbReference type="InterPro" id="IPR025110">
    <property type="entry name" value="AMP-bd_C"/>
</dbReference>
<name>A0ABX1C5E8_9ACTN</name>
<feature type="region of interest" description="Disordered" evidence="3">
    <location>
        <begin position="557"/>
        <end position="584"/>
    </location>
</feature>
<dbReference type="RefSeq" id="WP_168104468.1">
    <property type="nucleotide sequence ID" value="NZ_JAATEN010000032.1"/>
</dbReference>
<feature type="compositionally biased region" description="Basic and acidic residues" evidence="3">
    <location>
        <begin position="571"/>
        <end position="584"/>
    </location>
</feature>
<evidence type="ECO:0000259" key="5">
    <source>
        <dbReference type="Pfam" id="PF13193"/>
    </source>
</evidence>
<reference evidence="6 7" key="1">
    <citation type="submission" date="2020-03" db="EMBL/GenBank/DDBJ databases">
        <title>WGS of actinomycetes isolated from Thailand.</title>
        <authorList>
            <person name="Thawai C."/>
        </authorList>
    </citation>
    <scope>NUCLEOTIDE SEQUENCE [LARGE SCALE GENOMIC DNA]</scope>
    <source>
        <strain evidence="6 7">PLAI 1-29</strain>
    </source>
</reference>
<dbReference type="InterPro" id="IPR000873">
    <property type="entry name" value="AMP-dep_synth/lig_dom"/>
</dbReference>
<dbReference type="InterPro" id="IPR020845">
    <property type="entry name" value="AMP-binding_CS"/>
</dbReference>
<evidence type="ECO:0000256" key="3">
    <source>
        <dbReference type="SAM" id="MobiDB-lite"/>
    </source>
</evidence>
<dbReference type="Pfam" id="PF13193">
    <property type="entry name" value="AMP-binding_C"/>
    <property type="match status" value="1"/>
</dbReference>
<comment type="caution">
    <text evidence="6">The sequence shown here is derived from an EMBL/GenBank/DDBJ whole genome shotgun (WGS) entry which is preliminary data.</text>
</comment>
<organism evidence="6 7">
    <name type="scientific">Streptomyces zingiberis</name>
    <dbReference type="NCBI Taxonomy" id="2053010"/>
    <lineage>
        <taxon>Bacteria</taxon>
        <taxon>Bacillati</taxon>
        <taxon>Actinomycetota</taxon>
        <taxon>Actinomycetes</taxon>
        <taxon>Kitasatosporales</taxon>
        <taxon>Streptomycetaceae</taxon>
        <taxon>Streptomyces</taxon>
    </lineage>
</organism>
<gene>
    <name evidence="6" type="ORF">HCK00_25855</name>
</gene>
<dbReference type="PANTHER" id="PTHR43201:SF5">
    <property type="entry name" value="MEDIUM-CHAIN ACYL-COA LIGASE ACSF2, MITOCHONDRIAL"/>
    <property type="match status" value="1"/>
</dbReference>
<evidence type="ECO:0000259" key="4">
    <source>
        <dbReference type="Pfam" id="PF00501"/>
    </source>
</evidence>
<keyword evidence="7" id="KW-1185">Reference proteome</keyword>
<dbReference type="Proteomes" id="UP000695264">
    <property type="component" value="Unassembled WGS sequence"/>
</dbReference>
<keyword evidence="2" id="KW-0436">Ligase</keyword>
<feature type="domain" description="AMP-dependent synthetase/ligase" evidence="4">
    <location>
        <begin position="51"/>
        <end position="422"/>
    </location>
</feature>
<evidence type="ECO:0000256" key="2">
    <source>
        <dbReference type="ARBA" id="ARBA00022598"/>
    </source>
</evidence>
<protein>
    <submittedName>
        <fullName evidence="6">AMP-binding protein</fullName>
    </submittedName>
</protein>
<dbReference type="InterPro" id="IPR045851">
    <property type="entry name" value="AMP-bd_C_sf"/>
</dbReference>
<evidence type="ECO:0000313" key="7">
    <source>
        <dbReference type="Proteomes" id="UP000695264"/>
    </source>
</evidence>
<dbReference type="PANTHER" id="PTHR43201">
    <property type="entry name" value="ACYL-COA SYNTHETASE"/>
    <property type="match status" value="1"/>
</dbReference>
<dbReference type="InterPro" id="IPR042099">
    <property type="entry name" value="ANL_N_sf"/>
</dbReference>
<dbReference type="CDD" id="cd05917">
    <property type="entry name" value="FACL_like_2"/>
    <property type="match status" value="1"/>
</dbReference>
<accession>A0ABX1C5E8</accession>
<dbReference type="PROSITE" id="PS00455">
    <property type="entry name" value="AMP_BINDING"/>
    <property type="match status" value="1"/>
</dbReference>
<dbReference type="Gene3D" id="3.40.50.12780">
    <property type="entry name" value="N-terminal domain of ligase-like"/>
    <property type="match status" value="1"/>
</dbReference>
<comment type="similarity">
    <text evidence="1">Belongs to the ATP-dependent AMP-binding enzyme family.</text>
</comment>
<dbReference type="Gene3D" id="3.30.300.30">
    <property type="match status" value="1"/>
</dbReference>
<evidence type="ECO:0000256" key="1">
    <source>
        <dbReference type="ARBA" id="ARBA00006432"/>
    </source>
</evidence>